<keyword evidence="3" id="KW-1185">Reference proteome</keyword>
<feature type="domain" description="Integrase catalytic" evidence="1">
    <location>
        <begin position="26"/>
        <end position="54"/>
    </location>
</feature>
<dbReference type="Pfam" id="PF13333">
    <property type="entry name" value="rve_2"/>
    <property type="match status" value="1"/>
</dbReference>
<dbReference type="Proteomes" id="UP000566711">
    <property type="component" value="Unassembled WGS sequence"/>
</dbReference>
<name>A0A7W2EHW5_9BURK</name>
<evidence type="ECO:0000259" key="1">
    <source>
        <dbReference type="Pfam" id="PF13333"/>
    </source>
</evidence>
<evidence type="ECO:0000313" key="2">
    <source>
        <dbReference type="EMBL" id="MBA5606102.1"/>
    </source>
</evidence>
<sequence>MTELAAKGGRCRFHQTNAAIRLATMESFWGSLKNELMHHQRYATRADAQVAIQDRTHQLYSKRQMCSIFCGVIMPYRQ</sequence>
<organism evidence="2 3">
    <name type="scientific">Rugamonas fusca</name>
    <dbReference type="NCBI Taxonomy" id="2758568"/>
    <lineage>
        <taxon>Bacteria</taxon>
        <taxon>Pseudomonadati</taxon>
        <taxon>Pseudomonadota</taxon>
        <taxon>Betaproteobacteria</taxon>
        <taxon>Burkholderiales</taxon>
        <taxon>Oxalobacteraceae</taxon>
        <taxon>Telluria group</taxon>
        <taxon>Rugamonas</taxon>
    </lineage>
</organism>
<dbReference type="AlphaFoldDB" id="A0A7W2EHW5"/>
<proteinExistence type="predicted"/>
<dbReference type="EMBL" id="JACEZS010000009">
    <property type="protein sequence ID" value="MBA5606102.1"/>
    <property type="molecule type" value="Genomic_DNA"/>
</dbReference>
<gene>
    <name evidence="2" type="ORF">H3H36_12115</name>
</gene>
<dbReference type="InterPro" id="IPR001584">
    <property type="entry name" value="Integrase_cat-core"/>
</dbReference>
<protein>
    <submittedName>
        <fullName evidence="2">IS3 family transposase</fullName>
    </submittedName>
</protein>
<evidence type="ECO:0000313" key="3">
    <source>
        <dbReference type="Proteomes" id="UP000566711"/>
    </source>
</evidence>
<comment type="caution">
    <text evidence="2">The sequence shown here is derived from an EMBL/GenBank/DDBJ whole genome shotgun (WGS) entry which is preliminary data.</text>
</comment>
<dbReference type="GO" id="GO:0015074">
    <property type="term" value="P:DNA integration"/>
    <property type="evidence" value="ECO:0007669"/>
    <property type="project" value="InterPro"/>
</dbReference>
<reference evidence="2 3" key="1">
    <citation type="submission" date="2020-07" db="EMBL/GenBank/DDBJ databases">
        <title>Novel species isolated from subtropical streams in China.</title>
        <authorList>
            <person name="Lu H."/>
        </authorList>
    </citation>
    <scope>NUCLEOTIDE SEQUENCE [LARGE SCALE GENOMIC DNA]</scope>
    <source>
        <strain evidence="2 3">FT3S</strain>
    </source>
</reference>
<accession>A0A7W2EHW5</accession>